<dbReference type="PANTHER" id="PTHR45723">
    <property type="entry name" value="SERINE/THREONINE-PROTEIN KINASE RIO1"/>
    <property type="match status" value="1"/>
</dbReference>
<dbReference type="EMBL" id="CAJOBP010005010">
    <property type="protein sequence ID" value="CAF4457782.1"/>
    <property type="molecule type" value="Genomic_DNA"/>
</dbReference>
<protein>
    <recommendedName>
        <fullName evidence="22">Serine/threonine-protein kinase RIO3</fullName>
        <ecNumber evidence="5">2.7.11.1</ecNumber>
    </recommendedName>
    <alternativeName>
        <fullName evidence="23">RIO kinase 3</fullName>
    </alternativeName>
</protein>
<keyword evidence="18" id="KW-0051">Antiviral defense</keyword>
<dbReference type="GO" id="GO:0042254">
    <property type="term" value="P:ribosome biogenesis"/>
    <property type="evidence" value="ECO:0007669"/>
    <property type="project" value="UniProtKB-KW"/>
</dbReference>
<feature type="compositionally biased region" description="Low complexity" evidence="24">
    <location>
        <begin position="745"/>
        <end position="756"/>
    </location>
</feature>
<dbReference type="GO" id="GO:0004674">
    <property type="term" value="F:protein serine/threonine kinase activity"/>
    <property type="evidence" value="ECO:0007669"/>
    <property type="project" value="UniProtKB-KW"/>
</dbReference>
<feature type="region of interest" description="Disordered" evidence="24">
    <location>
        <begin position="685"/>
        <end position="729"/>
    </location>
</feature>
<evidence type="ECO:0000256" key="6">
    <source>
        <dbReference type="ARBA" id="ARBA00022490"/>
    </source>
</evidence>
<dbReference type="Gene3D" id="3.90.640.90">
    <property type="entry name" value="Anti-proliferative protein, N-terminal domain"/>
    <property type="match status" value="1"/>
</dbReference>
<evidence type="ECO:0000256" key="19">
    <source>
        <dbReference type="ARBA" id="ARBA00047899"/>
    </source>
</evidence>
<evidence type="ECO:0000313" key="27">
    <source>
        <dbReference type="EMBL" id="CAF4457782.1"/>
    </source>
</evidence>
<dbReference type="GO" id="GO:0005737">
    <property type="term" value="C:cytoplasm"/>
    <property type="evidence" value="ECO:0007669"/>
    <property type="project" value="UniProtKB-SubCell"/>
</dbReference>
<keyword evidence="14" id="KW-0418">Kinase</keyword>
<dbReference type="InterPro" id="IPR000687">
    <property type="entry name" value="RIO_kinase"/>
</dbReference>
<dbReference type="Gene3D" id="3.30.200.20">
    <property type="entry name" value="Phosphorylase Kinase, domain 1"/>
    <property type="match status" value="1"/>
</dbReference>
<proteinExistence type="inferred from homology"/>
<evidence type="ECO:0000256" key="8">
    <source>
        <dbReference type="ARBA" id="ARBA00022527"/>
    </source>
</evidence>
<keyword evidence="10" id="KW-0399">Innate immunity</keyword>
<dbReference type="AlphaFoldDB" id="A0A820SX03"/>
<evidence type="ECO:0000256" key="9">
    <source>
        <dbReference type="ARBA" id="ARBA00022553"/>
    </source>
</evidence>
<evidence type="ECO:0000256" key="14">
    <source>
        <dbReference type="ARBA" id="ARBA00022777"/>
    </source>
</evidence>
<evidence type="ECO:0000256" key="18">
    <source>
        <dbReference type="ARBA" id="ARBA00023118"/>
    </source>
</evidence>
<evidence type="ECO:0000256" key="23">
    <source>
        <dbReference type="ARBA" id="ARBA00076006"/>
    </source>
</evidence>
<evidence type="ECO:0000256" key="17">
    <source>
        <dbReference type="ARBA" id="ARBA00022859"/>
    </source>
</evidence>
<dbReference type="GO" id="GO:0051607">
    <property type="term" value="P:defense response to virus"/>
    <property type="evidence" value="ECO:0007669"/>
    <property type="project" value="UniProtKB-KW"/>
</dbReference>
<feature type="compositionally biased region" description="Basic and acidic residues" evidence="24">
    <location>
        <begin position="309"/>
        <end position="318"/>
    </location>
</feature>
<dbReference type="GO" id="GO:0046872">
    <property type="term" value="F:metal ion binding"/>
    <property type="evidence" value="ECO:0007669"/>
    <property type="project" value="UniProtKB-KW"/>
</dbReference>
<keyword evidence="12" id="KW-0479">Metal-binding</keyword>
<comment type="catalytic activity">
    <reaction evidence="20">
        <text>L-seryl-[protein] + ATP = O-phospho-L-seryl-[protein] + ADP + H(+)</text>
        <dbReference type="Rhea" id="RHEA:17989"/>
        <dbReference type="Rhea" id="RHEA-COMP:9863"/>
        <dbReference type="Rhea" id="RHEA-COMP:11604"/>
        <dbReference type="ChEBI" id="CHEBI:15378"/>
        <dbReference type="ChEBI" id="CHEBI:29999"/>
        <dbReference type="ChEBI" id="CHEBI:30616"/>
        <dbReference type="ChEBI" id="CHEBI:83421"/>
        <dbReference type="ChEBI" id="CHEBI:456216"/>
        <dbReference type="EC" id="2.7.11.1"/>
    </reaction>
</comment>
<keyword evidence="28" id="KW-1185">Reference proteome</keyword>
<feature type="region of interest" description="Disordered" evidence="24">
    <location>
        <begin position="309"/>
        <end position="333"/>
    </location>
</feature>
<dbReference type="Pfam" id="PF01163">
    <property type="entry name" value="RIO1"/>
    <property type="match status" value="1"/>
</dbReference>
<accession>A0A820SX03</accession>
<evidence type="ECO:0000256" key="7">
    <source>
        <dbReference type="ARBA" id="ARBA00022517"/>
    </source>
</evidence>
<feature type="compositionally biased region" description="Low complexity" evidence="24">
    <location>
        <begin position="790"/>
        <end position="801"/>
    </location>
</feature>
<comment type="catalytic activity">
    <reaction evidence="19">
        <text>L-threonyl-[protein] + ATP = O-phospho-L-threonyl-[protein] + ADP + H(+)</text>
        <dbReference type="Rhea" id="RHEA:46608"/>
        <dbReference type="Rhea" id="RHEA-COMP:11060"/>
        <dbReference type="Rhea" id="RHEA-COMP:11605"/>
        <dbReference type="ChEBI" id="CHEBI:15378"/>
        <dbReference type="ChEBI" id="CHEBI:30013"/>
        <dbReference type="ChEBI" id="CHEBI:30616"/>
        <dbReference type="ChEBI" id="CHEBI:61977"/>
        <dbReference type="ChEBI" id="CHEBI:456216"/>
        <dbReference type="EC" id="2.7.11.1"/>
    </reaction>
</comment>
<evidence type="ECO:0000256" key="22">
    <source>
        <dbReference type="ARBA" id="ARBA00068351"/>
    </source>
</evidence>
<evidence type="ECO:0000256" key="20">
    <source>
        <dbReference type="ARBA" id="ARBA00048679"/>
    </source>
</evidence>
<feature type="domain" description="Anti-proliferative protein" evidence="26">
    <location>
        <begin position="5"/>
        <end position="108"/>
    </location>
</feature>
<evidence type="ECO:0000256" key="13">
    <source>
        <dbReference type="ARBA" id="ARBA00022741"/>
    </source>
</evidence>
<feature type="compositionally biased region" description="Acidic residues" evidence="24">
    <location>
        <begin position="686"/>
        <end position="710"/>
    </location>
</feature>
<keyword evidence="8" id="KW-0723">Serine/threonine-protein kinase</keyword>
<evidence type="ECO:0000256" key="12">
    <source>
        <dbReference type="ARBA" id="ARBA00022723"/>
    </source>
</evidence>
<dbReference type="Proteomes" id="UP000663873">
    <property type="component" value="Unassembled WGS sequence"/>
</dbReference>
<evidence type="ECO:0000256" key="5">
    <source>
        <dbReference type="ARBA" id="ARBA00012513"/>
    </source>
</evidence>
<dbReference type="InterPro" id="IPR002087">
    <property type="entry name" value="Anti_prolifrtn"/>
</dbReference>
<dbReference type="InterPro" id="IPR036054">
    <property type="entry name" value="BTG-like_sf"/>
</dbReference>
<evidence type="ECO:0000256" key="11">
    <source>
        <dbReference type="ARBA" id="ARBA00022679"/>
    </source>
</evidence>
<feature type="region of interest" description="Disordered" evidence="24">
    <location>
        <begin position="745"/>
        <end position="821"/>
    </location>
</feature>
<dbReference type="PROSITE" id="PS01245">
    <property type="entry name" value="RIO1"/>
    <property type="match status" value="1"/>
</dbReference>
<evidence type="ECO:0000256" key="4">
    <source>
        <dbReference type="ARBA" id="ARBA00009196"/>
    </source>
</evidence>
<feature type="domain" description="RIO kinase" evidence="25">
    <location>
        <begin position="394"/>
        <end position="638"/>
    </location>
</feature>
<gene>
    <name evidence="27" type="ORF">UJA718_LOCUS23265</name>
</gene>
<dbReference type="EC" id="2.7.11.1" evidence="5"/>
<dbReference type="SMART" id="SM00090">
    <property type="entry name" value="RIO"/>
    <property type="match status" value="1"/>
</dbReference>
<evidence type="ECO:0000256" key="16">
    <source>
        <dbReference type="ARBA" id="ARBA00022842"/>
    </source>
</evidence>
<keyword evidence="16" id="KW-0460">Magnesium</keyword>
<evidence type="ECO:0000256" key="3">
    <source>
        <dbReference type="ARBA" id="ARBA00007989"/>
    </source>
</evidence>
<keyword evidence="6" id="KW-0963">Cytoplasm</keyword>
<comment type="caution">
    <text evidence="27">The sequence shown here is derived from an EMBL/GenBank/DDBJ whole genome shotgun (WGS) entry which is preliminary data.</text>
</comment>
<keyword evidence="13" id="KW-0547">Nucleotide-binding</keyword>
<dbReference type="InterPro" id="IPR011009">
    <property type="entry name" value="Kinase-like_dom_sf"/>
</dbReference>
<dbReference type="Gene3D" id="1.10.510.10">
    <property type="entry name" value="Transferase(Phosphotransferase) domain 1"/>
    <property type="match status" value="1"/>
</dbReference>
<keyword evidence="7" id="KW-0690">Ribosome biogenesis</keyword>
<evidence type="ECO:0000256" key="21">
    <source>
        <dbReference type="ARBA" id="ARBA00064322"/>
    </source>
</evidence>
<evidence type="ECO:0000256" key="2">
    <source>
        <dbReference type="ARBA" id="ARBA00004496"/>
    </source>
</evidence>
<dbReference type="SMART" id="SM00099">
    <property type="entry name" value="btg1"/>
    <property type="match status" value="1"/>
</dbReference>
<keyword evidence="9" id="KW-0597">Phosphoprotein</keyword>
<keyword evidence="15" id="KW-0067">ATP-binding</keyword>
<dbReference type="SUPFAM" id="SSF160696">
    <property type="entry name" value="BTG domain-like"/>
    <property type="match status" value="1"/>
</dbReference>
<comment type="subcellular location">
    <subcellularLocation>
        <location evidence="2">Cytoplasm</location>
    </subcellularLocation>
</comment>
<evidence type="ECO:0000256" key="10">
    <source>
        <dbReference type="ARBA" id="ARBA00022588"/>
    </source>
</evidence>
<keyword evidence="11" id="KW-0808">Transferase</keyword>
<dbReference type="GO" id="GO:0005524">
    <property type="term" value="F:ATP binding"/>
    <property type="evidence" value="ECO:0007669"/>
    <property type="project" value="UniProtKB-KW"/>
</dbReference>
<dbReference type="FunFam" id="3.30.200.20:FF:000200">
    <property type="entry name" value="Serine/threonine-protein kinase RIO3"/>
    <property type="match status" value="1"/>
</dbReference>
<sequence>MTYPKKELHVACNYLLRLMKAHVTLTNEQINLFKFTFHDILSKRFVNHWFPATPHRGSAYRCLQTKHWKDPILKSIADRSLLPLHRYLPAIFTIWIDPGEVAVCFGDEGTWCPLYKHDSDGQVHQEYSDGEDTTSSLSSDDDLLSLTQNETSDSASSTAVMMAPQMTACPWKKTEAVPASTSFRELMDGDLAAKLQKEEDEKFAHTMSHYSKTPIETEISVLTEENEDETPIDPSSAEAAQDSDYLLALMLQHEYTNEFNGMMKRYESAVNRQSKLKVSLKNFMLLPASTSNKNDTNDVEDDLEEAKETFSDCERDHPMPSFNRRGTSGKGDSLVTKHNAELCGKRNVARVMNTFPPEFDTGDVLNKMQLPNRVYNSLRLHSYAEEKRMNRLHDKVEKATANLAFDPKTRIILYKCLNACILDEIGTIIATGKESIVLYGKGGKTELHKMPAEVAVKIFKTTLNEYHTREKYLREDYRFKNRYKSLNSRKMVKLWAEKEMFNLQRLQRVGIPCPTPVLLKKHVLFLSFIGKDTVPAQRLRDAILSPEELASAYQQCLNLIKRMYHECKLIHADFSEYNLLWFEDTVYVIDVAQSVEPYHPNAYIYLLRDCTNLSTFFSRRSLNEYVLTPEETFNHVTNLAFEKRGQEFLNEVQAYEKNIRLQSEAVKEKEEFSFDYFFNQTKKLTDDDDDDDSSSNEDIADEGDDDDDYVDITSGDEYSNRIPFSRGKKSPTQKAKFVFAYNMSDQASSSDTSGSAELKAGHPPATKVGGMRVGAPRPRHTSNGEDKNAAAETTESAQESSGDNENAEAAAGDTGNDESSR</sequence>
<comment type="cofactor">
    <cofactor evidence="1">
        <name>Mg(2+)</name>
        <dbReference type="ChEBI" id="CHEBI:18420"/>
    </cofactor>
</comment>
<evidence type="ECO:0000313" key="28">
    <source>
        <dbReference type="Proteomes" id="UP000663873"/>
    </source>
</evidence>
<dbReference type="InterPro" id="IPR018934">
    <property type="entry name" value="RIO_dom"/>
</dbReference>
<dbReference type="InterPro" id="IPR018935">
    <property type="entry name" value="RIO_kinase_CS"/>
</dbReference>
<dbReference type="InterPro" id="IPR051272">
    <property type="entry name" value="RIO-type_Ser/Thr_kinase"/>
</dbReference>
<dbReference type="PRINTS" id="PR00310">
    <property type="entry name" value="ANTIPRLFBTG1"/>
</dbReference>
<evidence type="ECO:0000259" key="25">
    <source>
        <dbReference type="SMART" id="SM00090"/>
    </source>
</evidence>
<comment type="subunit">
    <text evidence="21">Interacts with CASP10. Interacts with IRF3; RIOK3 probably mediates the interaction of TBK1 with IRF3. Associated with 40S pre-ribosomal particles.</text>
</comment>
<comment type="similarity">
    <text evidence="4">Belongs to the protein kinase superfamily. RIO-type Ser/Thr kinase family.</text>
</comment>
<evidence type="ECO:0000256" key="24">
    <source>
        <dbReference type="SAM" id="MobiDB-lite"/>
    </source>
</evidence>
<dbReference type="GO" id="GO:0045087">
    <property type="term" value="P:innate immune response"/>
    <property type="evidence" value="ECO:0007669"/>
    <property type="project" value="UniProtKB-KW"/>
</dbReference>
<organism evidence="27 28">
    <name type="scientific">Rotaria socialis</name>
    <dbReference type="NCBI Taxonomy" id="392032"/>
    <lineage>
        <taxon>Eukaryota</taxon>
        <taxon>Metazoa</taxon>
        <taxon>Spiralia</taxon>
        <taxon>Gnathifera</taxon>
        <taxon>Rotifera</taxon>
        <taxon>Eurotatoria</taxon>
        <taxon>Bdelloidea</taxon>
        <taxon>Philodinida</taxon>
        <taxon>Philodinidae</taxon>
        <taxon>Rotaria</taxon>
    </lineage>
</organism>
<comment type="similarity">
    <text evidence="3">Belongs to the BTG family.</text>
</comment>
<keyword evidence="17" id="KW-0391">Immunity</keyword>
<evidence type="ECO:0000256" key="1">
    <source>
        <dbReference type="ARBA" id="ARBA00001946"/>
    </source>
</evidence>
<reference evidence="27" key="1">
    <citation type="submission" date="2021-02" db="EMBL/GenBank/DDBJ databases">
        <authorList>
            <person name="Nowell W R."/>
        </authorList>
    </citation>
    <scope>NUCLEOTIDE SEQUENCE</scope>
</reference>
<dbReference type="SUPFAM" id="SSF56112">
    <property type="entry name" value="Protein kinase-like (PK-like)"/>
    <property type="match status" value="1"/>
</dbReference>
<evidence type="ECO:0000259" key="26">
    <source>
        <dbReference type="SMART" id="SM00099"/>
    </source>
</evidence>
<evidence type="ECO:0000256" key="15">
    <source>
        <dbReference type="ARBA" id="ARBA00022840"/>
    </source>
</evidence>
<name>A0A820SX03_9BILA</name>
<dbReference type="Pfam" id="PF07742">
    <property type="entry name" value="BTG"/>
    <property type="match status" value="1"/>
</dbReference>